<dbReference type="Gene3D" id="1.10.510.10">
    <property type="entry name" value="Transferase(Phosphotransferase) domain 1"/>
    <property type="match status" value="1"/>
</dbReference>
<keyword evidence="2 5" id="KW-0547">Nucleotide-binding</keyword>
<dbReference type="CDD" id="cd14016">
    <property type="entry name" value="STKc_CK1"/>
    <property type="match status" value="1"/>
</dbReference>
<dbReference type="InterPro" id="IPR017441">
    <property type="entry name" value="Protein_kinase_ATP_BS"/>
</dbReference>
<evidence type="ECO:0000256" key="7">
    <source>
        <dbReference type="SAM" id="MobiDB-lite"/>
    </source>
</evidence>
<feature type="binding site" evidence="5">
    <location>
        <position position="60"/>
    </location>
    <ligand>
        <name>ATP</name>
        <dbReference type="ChEBI" id="CHEBI:30616"/>
    </ligand>
</feature>
<gene>
    <name evidence="11" type="ORF">A3Q56_01204</name>
</gene>
<dbReference type="GO" id="GO:0004674">
    <property type="term" value="F:protein serine/threonine kinase activity"/>
    <property type="evidence" value="ECO:0007669"/>
    <property type="project" value="UniProtKB-KW"/>
</dbReference>
<keyword evidence="6" id="KW-0418">Kinase</keyword>
<organism evidence="11 12">
    <name type="scientific">Intoshia linei</name>
    <dbReference type="NCBI Taxonomy" id="1819745"/>
    <lineage>
        <taxon>Eukaryota</taxon>
        <taxon>Metazoa</taxon>
        <taxon>Spiralia</taxon>
        <taxon>Lophotrochozoa</taxon>
        <taxon>Mesozoa</taxon>
        <taxon>Orthonectida</taxon>
        <taxon>Rhopaluridae</taxon>
        <taxon>Intoshia</taxon>
    </lineage>
</organism>
<dbReference type="EMBL" id="LWCA01000087">
    <property type="protein sequence ID" value="OAF71030.1"/>
    <property type="molecule type" value="Genomic_DNA"/>
</dbReference>
<keyword evidence="8" id="KW-0812">Transmembrane</keyword>
<dbReference type="OrthoDB" id="2687620at2759"/>
<evidence type="ECO:0000256" key="3">
    <source>
        <dbReference type="ARBA" id="ARBA00022840"/>
    </source>
</evidence>
<keyword evidence="3 5" id="KW-0067">ATP-binding</keyword>
<keyword evidence="8" id="KW-1133">Transmembrane helix</keyword>
<comment type="caution">
    <text evidence="4">Lacks conserved residue(s) required for the propagation of feature annotation.</text>
</comment>
<dbReference type="PROSITE" id="PS00107">
    <property type="entry name" value="PROTEIN_KINASE_ATP"/>
    <property type="match status" value="1"/>
</dbReference>
<sequence length="477" mass="55773">MGTNLPRDNIERLEGQLFSDFKLIRRLGSGSFGVIYEARIPRHNNTGNINTRSATTCAIKIENADTINPQLFHESKLYELLQGEKGIPRLIRTAMRWGRYNFLAMEHLGPSLEDLFCYCSRMFTHRTVVSLAVQLIDRMNYIHTKQILHRDIKPNNFLMGLNYDTSDVYIVDFGLAKRYIDQRRNVHIPFRNGKKLTGTARYVSVNAHKGLEQSRRDDLISIGYVLIYFGYGSLPWQGLKAETRKQKYELIAEKKSETSLATLCRGFPEEYHEYLEYSYNLNFSQTPSYEVLRNIFNEPLNQYKNQGEFEYDWTFIKRIKMYLYYPCLIKLKLRRACFSIIREIQMSNNAICPNDTIQCQHGGVCWMKLNTNEKYCICQLHYFGKKCHIYRVDLSLMKSESKQVDNSNAKIIIVVYVLFALSIMLTITFLILYLNKKRSYNKLKKVRLETSQLFQVSGNTPDPGDKNNTPMSNTYKI</sequence>
<feature type="transmembrane region" description="Helical" evidence="8">
    <location>
        <begin position="411"/>
        <end position="434"/>
    </location>
</feature>
<feature type="domain" description="EGF-like" evidence="10">
    <location>
        <begin position="348"/>
        <end position="388"/>
    </location>
</feature>
<keyword evidence="4" id="KW-0245">EGF-like domain</keyword>
<dbReference type="InterPro" id="IPR011009">
    <property type="entry name" value="Kinase-like_dom_sf"/>
</dbReference>
<evidence type="ECO:0000256" key="6">
    <source>
        <dbReference type="RuleBase" id="RU000304"/>
    </source>
</evidence>
<evidence type="ECO:0000313" key="12">
    <source>
        <dbReference type="Proteomes" id="UP000078046"/>
    </source>
</evidence>
<evidence type="ECO:0000256" key="2">
    <source>
        <dbReference type="ARBA" id="ARBA00022741"/>
    </source>
</evidence>
<feature type="disulfide bond" evidence="4">
    <location>
        <begin position="378"/>
        <end position="387"/>
    </location>
</feature>
<dbReference type="EC" id="2.7.11.1" evidence="1"/>
<feature type="domain" description="Protein kinase" evidence="9">
    <location>
        <begin position="21"/>
        <end position="300"/>
    </location>
</feature>
<accession>A0A177BA34</accession>
<dbReference type="InterPro" id="IPR000719">
    <property type="entry name" value="Prot_kinase_dom"/>
</dbReference>
<evidence type="ECO:0000259" key="9">
    <source>
        <dbReference type="PROSITE" id="PS50011"/>
    </source>
</evidence>
<dbReference type="AlphaFoldDB" id="A0A177BA34"/>
<keyword evidence="6" id="KW-0808">Transferase</keyword>
<feature type="region of interest" description="Disordered" evidence="7">
    <location>
        <begin position="457"/>
        <end position="477"/>
    </location>
</feature>
<dbReference type="InterPro" id="IPR050235">
    <property type="entry name" value="CK1_Ser-Thr_kinase"/>
</dbReference>
<comment type="similarity">
    <text evidence="6">Belongs to the protein kinase superfamily.</text>
</comment>
<comment type="caution">
    <text evidence="11">The sequence shown here is derived from an EMBL/GenBank/DDBJ whole genome shotgun (WGS) entry which is preliminary data.</text>
</comment>
<dbReference type="PROSITE" id="PS00108">
    <property type="entry name" value="PROTEIN_KINASE_ST"/>
    <property type="match status" value="1"/>
</dbReference>
<keyword evidence="4" id="KW-1015">Disulfide bond</keyword>
<keyword evidence="8" id="KW-0472">Membrane</keyword>
<dbReference type="InterPro" id="IPR008271">
    <property type="entry name" value="Ser/Thr_kinase_AS"/>
</dbReference>
<evidence type="ECO:0000256" key="8">
    <source>
        <dbReference type="SAM" id="Phobius"/>
    </source>
</evidence>
<dbReference type="InterPro" id="IPR000742">
    <property type="entry name" value="EGF"/>
</dbReference>
<protein>
    <recommendedName>
        <fullName evidence="1">non-specific serine/threonine protein kinase</fullName>
        <ecNumber evidence="1">2.7.11.1</ecNumber>
    </recommendedName>
</protein>
<evidence type="ECO:0000256" key="5">
    <source>
        <dbReference type="PROSITE-ProRule" id="PRU10141"/>
    </source>
</evidence>
<keyword evidence="12" id="KW-1185">Reference proteome</keyword>
<feature type="disulfide bond" evidence="4">
    <location>
        <begin position="359"/>
        <end position="376"/>
    </location>
</feature>
<dbReference type="PROSITE" id="PS50026">
    <property type="entry name" value="EGF_3"/>
    <property type="match status" value="1"/>
</dbReference>
<evidence type="ECO:0000259" key="10">
    <source>
        <dbReference type="PROSITE" id="PS50026"/>
    </source>
</evidence>
<evidence type="ECO:0000313" key="11">
    <source>
        <dbReference type="EMBL" id="OAF71030.1"/>
    </source>
</evidence>
<dbReference type="Pfam" id="PF00069">
    <property type="entry name" value="Pkinase"/>
    <property type="match status" value="1"/>
</dbReference>
<evidence type="ECO:0000256" key="1">
    <source>
        <dbReference type="ARBA" id="ARBA00012513"/>
    </source>
</evidence>
<name>A0A177BA34_9BILA</name>
<dbReference type="PANTHER" id="PTHR11909">
    <property type="entry name" value="CASEIN KINASE-RELATED"/>
    <property type="match status" value="1"/>
</dbReference>
<keyword evidence="6" id="KW-0723">Serine/threonine-protein kinase</keyword>
<proteinExistence type="inferred from homology"/>
<dbReference type="GO" id="GO:0005524">
    <property type="term" value="F:ATP binding"/>
    <property type="evidence" value="ECO:0007669"/>
    <property type="project" value="UniProtKB-UniRule"/>
</dbReference>
<dbReference type="PROSITE" id="PS00022">
    <property type="entry name" value="EGF_1"/>
    <property type="match status" value="1"/>
</dbReference>
<dbReference type="SUPFAM" id="SSF56112">
    <property type="entry name" value="Protein kinase-like (PK-like)"/>
    <property type="match status" value="1"/>
</dbReference>
<dbReference type="PROSITE" id="PS50011">
    <property type="entry name" value="PROTEIN_KINASE_DOM"/>
    <property type="match status" value="1"/>
</dbReference>
<dbReference type="SUPFAM" id="SSF57196">
    <property type="entry name" value="EGF/Laminin"/>
    <property type="match status" value="1"/>
</dbReference>
<dbReference type="FunFam" id="1.10.510.10:FF:001190">
    <property type="entry name" value="Uncharacterized protein"/>
    <property type="match status" value="1"/>
</dbReference>
<dbReference type="SMART" id="SM00220">
    <property type="entry name" value="S_TKc"/>
    <property type="match status" value="1"/>
</dbReference>
<reference evidence="11 12" key="1">
    <citation type="submission" date="2016-04" db="EMBL/GenBank/DDBJ databases">
        <title>The genome of Intoshia linei affirms orthonectids as highly simplified spiralians.</title>
        <authorList>
            <person name="Mikhailov K.V."/>
            <person name="Slusarev G.S."/>
            <person name="Nikitin M.A."/>
            <person name="Logacheva M.D."/>
            <person name="Penin A."/>
            <person name="Aleoshin V."/>
            <person name="Panchin Y.V."/>
        </authorList>
    </citation>
    <scope>NUCLEOTIDE SEQUENCE [LARGE SCALE GENOMIC DNA]</scope>
    <source>
        <strain evidence="11">Intl2013</strain>
        <tissue evidence="11">Whole animal</tissue>
    </source>
</reference>
<dbReference type="Proteomes" id="UP000078046">
    <property type="component" value="Unassembled WGS sequence"/>
</dbReference>
<evidence type="ECO:0000256" key="4">
    <source>
        <dbReference type="PROSITE-ProRule" id="PRU00076"/>
    </source>
</evidence>